<dbReference type="VEuPathDB" id="FungiDB:AB675_709"/>
<feature type="compositionally biased region" description="Polar residues" evidence="1">
    <location>
        <begin position="420"/>
        <end position="438"/>
    </location>
</feature>
<name>A0A0N0NS24_9EURO</name>
<gene>
    <name evidence="2" type="ORF">AB675_709</name>
</gene>
<evidence type="ECO:0000313" key="3">
    <source>
        <dbReference type="Proteomes" id="UP000038010"/>
    </source>
</evidence>
<dbReference type="STRING" id="1664694.A0A0N0NS24"/>
<feature type="region of interest" description="Disordered" evidence="1">
    <location>
        <begin position="404"/>
        <end position="456"/>
    </location>
</feature>
<dbReference type="RefSeq" id="XP_018005724.1">
    <property type="nucleotide sequence ID" value="XM_018147441.1"/>
</dbReference>
<comment type="caution">
    <text evidence="2">The sequence shown here is derived from an EMBL/GenBank/DDBJ whole genome shotgun (WGS) entry which is preliminary data.</text>
</comment>
<evidence type="ECO:0000313" key="2">
    <source>
        <dbReference type="EMBL" id="KPI45761.1"/>
    </source>
</evidence>
<proteinExistence type="predicted"/>
<dbReference type="OrthoDB" id="288942at2759"/>
<keyword evidence="3" id="KW-1185">Reference proteome</keyword>
<evidence type="ECO:0000256" key="1">
    <source>
        <dbReference type="SAM" id="MobiDB-lite"/>
    </source>
</evidence>
<dbReference type="AlphaFoldDB" id="A0A0N0NS24"/>
<accession>A0A0N0NS24</accession>
<reference evidence="2 3" key="1">
    <citation type="submission" date="2015-06" db="EMBL/GenBank/DDBJ databases">
        <title>Draft genome of the ant-associated black yeast Phialophora attae CBS 131958.</title>
        <authorList>
            <person name="Moreno L.F."/>
            <person name="Stielow B.J."/>
            <person name="de Hoog S."/>
            <person name="Vicente V.A."/>
            <person name="Weiss V.A."/>
            <person name="de Vries M."/>
            <person name="Cruz L.M."/>
            <person name="Souza E.M."/>
        </authorList>
    </citation>
    <scope>NUCLEOTIDE SEQUENCE [LARGE SCALE GENOMIC DNA]</scope>
    <source>
        <strain evidence="2 3">CBS 131958</strain>
    </source>
</reference>
<dbReference type="EMBL" id="LFJN01000001">
    <property type="protein sequence ID" value="KPI45761.1"/>
    <property type="molecule type" value="Genomic_DNA"/>
</dbReference>
<dbReference type="Proteomes" id="UP000038010">
    <property type="component" value="Unassembled WGS sequence"/>
</dbReference>
<dbReference type="GeneID" id="28739311"/>
<sequence length="456" mass="51814">MPPAYPSKHHTVFVNSTSPQNDSALFSTIPSEIRSIIFTYALASYATVDPNKAYRPDAVYTRPEYTAPHIPDVALLSTCQAVYHESWWRLWENAQHTFWLTALDRSPLTELQTRKQRLLYGDKSAAPRRIQPAQHSDFQQRLRALFISRPEPSTTPSDESSTVDKSPPVELGHARIFPQLYMLEPGNALNQLYKLPHFHPRCITITLRHTDWWFWENDHHLFIRSGFVNKVRLPRSCKVFCMELESLERKKAQIDYVAAQMCDDWQFSRAEDNMPFRADSKDCETTTWEGSSMWHGQRWVRDEVDERPEKLSYYVKTVLSESEYKRPHAAEIHVPTALAQTTRAPNAVAAPGAMGVSTQGDFLNNNELVQALVPAGTPASEARQMVADWKERRRQRYVRETGFRLAHQGPPGGFIPIGDSQANAQSNSPANDHASVQANDGSNDDSDDGTDDETSD</sequence>
<protein>
    <submittedName>
        <fullName evidence="2">Uncharacterized protein</fullName>
    </submittedName>
</protein>
<organism evidence="2 3">
    <name type="scientific">Cyphellophora attinorum</name>
    <dbReference type="NCBI Taxonomy" id="1664694"/>
    <lineage>
        <taxon>Eukaryota</taxon>
        <taxon>Fungi</taxon>
        <taxon>Dikarya</taxon>
        <taxon>Ascomycota</taxon>
        <taxon>Pezizomycotina</taxon>
        <taxon>Eurotiomycetes</taxon>
        <taxon>Chaetothyriomycetidae</taxon>
        <taxon>Chaetothyriales</taxon>
        <taxon>Cyphellophoraceae</taxon>
        <taxon>Cyphellophora</taxon>
    </lineage>
</organism>
<feature type="compositionally biased region" description="Acidic residues" evidence="1">
    <location>
        <begin position="442"/>
        <end position="456"/>
    </location>
</feature>